<dbReference type="SMART" id="SM00174">
    <property type="entry name" value="RHO"/>
    <property type="match status" value="1"/>
</dbReference>
<accession>A0A0P4VYT8</accession>
<dbReference type="GO" id="GO:0005525">
    <property type="term" value="F:GTP binding"/>
    <property type="evidence" value="ECO:0007669"/>
    <property type="project" value="UniProtKB-KW"/>
</dbReference>
<dbReference type="PROSITE" id="PS51421">
    <property type="entry name" value="RAS"/>
    <property type="match status" value="1"/>
</dbReference>
<dbReference type="InterPro" id="IPR027417">
    <property type="entry name" value="P-loop_NTPase"/>
</dbReference>
<dbReference type="PROSITE" id="PS51419">
    <property type="entry name" value="RAB"/>
    <property type="match status" value="1"/>
</dbReference>
<sequence length="187" mass="21204">MNNIIRAKCLVLGDSVVGKTALVQTFMTENSQFSKNYNMTLGVEVVTKLIRVPDTQASVELYLYDCSGKQYYRGLVKKMSSHPSLLLLMYDVTSENSFNLLNDFYEMVKAEAQGETVKGVLFANKTDLTARRVISPKMGRDAAQRLGLLYFEGSAKDQKGIEEPFFFLVNEWFKTYTDKTQALKMLT</sequence>
<name>A0A0P4VYT8_SCYOL</name>
<dbReference type="InterPro" id="IPR005225">
    <property type="entry name" value="Small_GTP-bd"/>
</dbReference>
<dbReference type="EMBL" id="GDRN01102772">
    <property type="protein sequence ID" value="JAI58185.1"/>
    <property type="molecule type" value="Transcribed_RNA"/>
</dbReference>
<proteinExistence type="predicted"/>
<keyword evidence="1" id="KW-0547">Nucleotide-binding</keyword>
<protein>
    <submittedName>
        <fullName evidence="3">Uncharacterized protein</fullName>
    </submittedName>
</protein>
<evidence type="ECO:0000313" key="3">
    <source>
        <dbReference type="EMBL" id="JAI58185.1"/>
    </source>
</evidence>
<dbReference type="GO" id="GO:0003924">
    <property type="term" value="F:GTPase activity"/>
    <property type="evidence" value="ECO:0007669"/>
    <property type="project" value="InterPro"/>
</dbReference>
<evidence type="ECO:0000256" key="1">
    <source>
        <dbReference type="ARBA" id="ARBA00022741"/>
    </source>
</evidence>
<dbReference type="Pfam" id="PF00071">
    <property type="entry name" value="Ras"/>
    <property type="match status" value="1"/>
</dbReference>
<reference evidence="3" key="1">
    <citation type="submission" date="2015-09" db="EMBL/GenBank/DDBJ databases">
        <title>Scylla olivacea transcriptome.</title>
        <authorList>
            <person name="Ikhwanuddin M."/>
        </authorList>
    </citation>
    <scope>NUCLEOTIDE SEQUENCE</scope>
</reference>
<dbReference type="PRINTS" id="PR00449">
    <property type="entry name" value="RASTRNSFRMNG"/>
</dbReference>
<dbReference type="SUPFAM" id="SSF52540">
    <property type="entry name" value="P-loop containing nucleoside triphosphate hydrolases"/>
    <property type="match status" value="1"/>
</dbReference>
<dbReference type="InterPro" id="IPR001806">
    <property type="entry name" value="Small_GTPase"/>
</dbReference>
<dbReference type="InterPro" id="IPR050227">
    <property type="entry name" value="Rab"/>
</dbReference>
<organism evidence="3">
    <name type="scientific">Scylla olivacea</name>
    <name type="common">Orange mud crab</name>
    <name type="synonym">Cancer olivacea</name>
    <dbReference type="NCBI Taxonomy" id="85551"/>
    <lineage>
        <taxon>Eukaryota</taxon>
        <taxon>Metazoa</taxon>
        <taxon>Ecdysozoa</taxon>
        <taxon>Arthropoda</taxon>
        <taxon>Crustacea</taxon>
        <taxon>Multicrustacea</taxon>
        <taxon>Malacostraca</taxon>
        <taxon>Eumalacostraca</taxon>
        <taxon>Eucarida</taxon>
        <taxon>Decapoda</taxon>
        <taxon>Pleocyemata</taxon>
        <taxon>Brachyura</taxon>
        <taxon>Eubrachyura</taxon>
        <taxon>Portunoidea</taxon>
        <taxon>Portunidae</taxon>
        <taxon>Portuninae</taxon>
        <taxon>Scylla</taxon>
    </lineage>
</organism>
<dbReference type="FunFam" id="3.40.50.300:FF:001447">
    <property type="entry name" value="Ras-related protein Rab-1B"/>
    <property type="match status" value="1"/>
</dbReference>
<dbReference type="EMBL" id="GDRN01102773">
    <property type="protein sequence ID" value="JAI58184.1"/>
    <property type="molecule type" value="Transcribed_RNA"/>
</dbReference>
<evidence type="ECO:0000256" key="2">
    <source>
        <dbReference type="ARBA" id="ARBA00023134"/>
    </source>
</evidence>
<keyword evidence="2" id="KW-0342">GTP-binding</keyword>
<dbReference type="Gene3D" id="3.40.50.300">
    <property type="entry name" value="P-loop containing nucleotide triphosphate hydrolases"/>
    <property type="match status" value="1"/>
</dbReference>
<dbReference type="SMART" id="SM00175">
    <property type="entry name" value="RAB"/>
    <property type="match status" value="1"/>
</dbReference>
<dbReference type="PANTHER" id="PTHR47977">
    <property type="entry name" value="RAS-RELATED PROTEIN RAB"/>
    <property type="match status" value="1"/>
</dbReference>
<dbReference type="AlphaFoldDB" id="A0A0P4VYT8"/>
<dbReference type="SMART" id="SM00173">
    <property type="entry name" value="RAS"/>
    <property type="match status" value="1"/>
</dbReference>
<dbReference type="NCBIfam" id="TIGR00231">
    <property type="entry name" value="small_GTP"/>
    <property type="match status" value="1"/>
</dbReference>